<dbReference type="InterPro" id="IPR000980">
    <property type="entry name" value="SH2"/>
</dbReference>
<evidence type="ECO:0000313" key="10">
    <source>
        <dbReference type="Proteomes" id="UP000728032"/>
    </source>
</evidence>
<evidence type="ECO:0008006" key="11">
    <source>
        <dbReference type="Google" id="ProtNLM"/>
    </source>
</evidence>
<dbReference type="PRINTS" id="PR00452">
    <property type="entry name" value="SH3DOMAIN"/>
</dbReference>
<dbReference type="SUPFAM" id="SSF50044">
    <property type="entry name" value="SH3-domain"/>
    <property type="match status" value="1"/>
</dbReference>
<dbReference type="InterPro" id="IPR043539">
    <property type="entry name" value="Grb2-like"/>
</dbReference>
<keyword evidence="10" id="KW-1185">Reference proteome</keyword>
<dbReference type="EMBL" id="OC925623">
    <property type="protein sequence ID" value="CAD7656233.1"/>
    <property type="molecule type" value="Genomic_DNA"/>
</dbReference>
<evidence type="ECO:0000256" key="5">
    <source>
        <dbReference type="PROSITE-ProRule" id="PRU00191"/>
    </source>
</evidence>
<dbReference type="GO" id="GO:0048468">
    <property type="term" value="P:cell development"/>
    <property type="evidence" value="ECO:0007669"/>
    <property type="project" value="UniProtKB-ARBA"/>
</dbReference>
<protein>
    <recommendedName>
        <fullName evidence="11">Tyrosine-protein kinase</fullName>
    </recommendedName>
</protein>
<evidence type="ECO:0000256" key="4">
    <source>
        <dbReference type="ARBA" id="ARBA00022999"/>
    </source>
</evidence>
<keyword evidence="1 6" id="KW-0728">SH3 domain</keyword>
<dbReference type="Pfam" id="PF07714">
    <property type="entry name" value="PK_Tyr_Ser-Thr"/>
    <property type="match status" value="1"/>
</dbReference>
<dbReference type="SUPFAM" id="SSF55550">
    <property type="entry name" value="SH2 domain"/>
    <property type="match status" value="1"/>
</dbReference>
<dbReference type="Pfam" id="PF00018">
    <property type="entry name" value="SH3_1"/>
    <property type="match status" value="1"/>
</dbReference>
<keyword evidence="2" id="KW-0808">Transferase</keyword>
<gene>
    <name evidence="9" type="ORF">ONB1V03_LOCUS12873</name>
</gene>
<accession>A0A7R9M9Q9</accession>
<dbReference type="PROSITE" id="PS50001">
    <property type="entry name" value="SH2"/>
    <property type="match status" value="1"/>
</dbReference>
<dbReference type="AlphaFoldDB" id="A0A7R9M9Q9"/>
<evidence type="ECO:0000256" key="1">
    <source>
        <dbReference type="ARBA" id="ARBA00022443"/>
    </source>
</evidence>
<sequence>MGNKLGLKSNSKNSDNIVIAMYAYRAEHTDDLTFRKGEKLEVLERSDPDWWTVRRIKTGEIGYIPANYVASINIESEDWYYGCIGKREAENILQYSDYPAGTFLIRLSKYNTPNTLSMPQYEILDQVSQHKYRSPKPIGVECPDSYYDMMLKCWDEVPENRPTFEYLYHFFEDYFVVTETQLKSL</sequence>
<dbReference type="Gene3D" id="2.30.30.40">
    <property type="entry name" value="SH3 Domains"/>
    <property type="match status" value="1"/>
</dbReference>
<evidence type="ECO:0000313" key="9">
    <source>
        <dbReference type="EMBL" id="CAD7656233.1"/>
    </source>
</evidence>
<name>A0A7R9M9Q9_9ACAR</name>
<dbReference type="InterPro" id="IPR011009">
    <property type="entry name" value="Kinase-like_dom_sf"/>
</dbReference>
<dbReference type="Proteomes" id="UP000728032">
    <property type="component" value="Unassembled WGS sequence"/>
</dbReference>
<evidence type="ECO:0000259" key="7">
    <source>
        <dbReference type="PROSITE" id="PS50001"/>
    </source>
</evidence>
<keyword evidence="4 5" id="KW-0727">SH2 domain</keyword>
<feature type="domain" description="SH2" evidence="7">
    <location>
        <begin position="79"/>
        <end position="185"/>
    </location>
</feature>
<dbReference type="Gene3D" id="1.10.510.10">
    <property type="entry name" value="Transferase(Phosphotransferase) domain 1"/>
    <property type="match status" value="1"/>
</dbReference>
<dbReference type="EMBL" id="CAJPVJ010010798">
    <property type="protein sequence ID" value="CAG2173420.1"/>
    <property type="molecule type" value="Genomic_DNA"/>
</dbReference>
<dbReference type="OrthoDB" id="5983572at2759"/>
<dbReference type="InterPro" id="IPR036860">
    <property type="entry name" value="SH2_dom_sf"/>
</dbReference>
<feature type="domain" description="SH3" evidence="8">
    <location>
        <begin position="13"/>
        <end position="74"/>
    </location>
</feature>
<dbReference type="SUPFAM" id="SSF56112">
    <property type="entry name" value="Protein kinase-like (PK-like)"/>
    <property type="match status" value="1"/>
</dbReference>
<dbReference type="InterPro" id="IPR001452">
    <property type="entry name" value="SH3_domain"/>
</dbReference>
<dbReference type="InterPro" id="IPR036028">
    <property type="entry name" value="SH3-like_dom_sf"/>
</dbReference>
<reference evidence="9" key="1">
    <citation type="submission" date="2020-11" db="EMBL/GenBank/DDBJ databases">
        <authorList>
            <person name="Tran Van P."/>
        </authorList>
    </citation>
    <scope>NUCLEOTIDE SEQUENCE</scope>
</reference>
<dbReference type="PROSITE" id="PS50002">
    <property type="entry name" value="SH3"/>
    <property type="match status" value="1"/>
</dbReference>
<keyword evidence="3" id="KW-0418">Kinase</keyword>
<dbReference type="InterPro" id="IPR001245">
    <property type="entry name" value="Ser-Thr/Tyr_kinase_cat_dom"/>
</dbReference>
<evidence type="ECO:0000256" key="2">
    <source>
        <dbReference type="ARBA" id="ARBA00022679"/>
    </source>
</evidence>
<dbReference type="PANTHER" id="PTHR46037">
    <property type="entry name" value="PROTEIN ENHANCER OF SEVENLESS 2B"/>
    <property type="match status" value="1"/>
</dbReference>
<evidence type="ECO:0000259" key="8">
    <source>
        <dbReference type="PROSITE" id="PS50002"/>
    </source>
</evidence>
<organism evidence="9">
    <name type="scientific">Oppiella nova</name>
    <dbReference type="NCBI Taxonomy" id="334625"/>
    <lineage>
        <taxon>Eukaryota</taxon>
        <taxon>Metazoa</taxon>
        <taxon>Ecdysozoa</taxon>
        <taxon>Arthropoda</taxon>
        <taxon>Chelicerata</taxon>
        <taxon>Arachnida</taxon>
        <taxon>Acari</taxon>
        <taxon>Acariformes</taxon>
        <taxon>Sarcoptiformes</taxon>
        <taxon>Oribatida</taxon>
        <taxon>Brachypylina</taxon>
        <taxon>Oppioidea</taxon>
        <taxon>Oppiidae</taxon>
        <taxon>Oppiella</taxon>
    </lineage>
</organism>
<proteinExistence type="predicted"/>
<dbReference type="CDD" id="cd11845">
    <property type="entry name" value="SH3_Src_like"/>
    <property type="match status" value="1"/>
</dbReference>
<dbReference type="GO" id="GO:0004672">
    <property type="term" value="F:protein kinase activity"/>
    <property type="evidence" value="ECO:0007669"/>
    <property type="project" value="InterPro"/>
</dbReference>
<evidence type="ECO:0000256" key="6">
    <source>
        <dbReference type="PROSITE-ProRule" id="PRU00192"/>
    </source>
</evidence>
<evidence type="ECO:0000256" key="3">
    <source>
        <dbReference type="ARBA" id="ARBA00022777"/>
    </source>
</evidence>
<dbReference type="SMART" id="SM00326">
    <property type="entry name" value="SH3"/>
    <property type="match status" value="1"/>
</dbReference>